<comment type="subcellular location">
    <subcellularLocation>
        <location evidence="1">Cell membrane</location>
        <topology evidence="1">Multi-pass membrane protein</topology>
    </subcellularLocation>
</comment>
<keyword evidence="5 7" id="KW-1133">Transmembrane helix</keyword>
<comment type="similarity">
    <text evidence="2">Belongs to the EamA transporter family.</text>
</comment>
<keyword evidence="6 7" id="KW-0472">Membrane</keyword>
<feature type="transmembrane region" description="Helical" evidence="7">
    <location>
        <begin position="137"/>
        <end position="155"/>
    </location>
</feature>
<dbReference type="EMBL" id="BMEM01000002">
    <property type="protein sequence ID" value="GGF49914.1"/>
    <property type="molecule type" value="Genomic_DNA"/>
</dbReference>
<keyword evidence="3" id="KW-1003">Cell membrane</keyword>
<feature type="transmembrane region" description="Helical" evidence="7">
    <location>
        <begin position="248"/>
        <end position="266"/>
    </location>
</feature>
<dbReference type="GO" id="GO:0005886">
    <property type="term" value="C:plasma membrane"/>
    <property type="evidence" value="ECO:0007669"/>
    <property type="project" value="UniProtKB-SubCell"/>
</dbReference>
<evidence type="ECO:0000313" key="10">
    <source>
        <dbReference type="Proteomes" id="UP000605670"/>
    </source>
</evidence>
<evidence type="ECO:0000259" key="8">
    <source>
        <dbReference type="Pfam" id="PF00892"/>
    </source>
</evidence>
<evidence type="ECO:0000256" key="1">
    <source>
        <dbReference type="ARBA" id="ARBA00004651"/>
    </source>
</evidence>
<name>A0A917BMT3_9MICO</name>
<evidence type="ECO:0000256" key="2">
    <source>
        <dbReference type="ARBA" id="ARBA00007362"/>
    </source>
</evidence>
<organism evidence="9 10">
    <name type="scientific">Ornithinimicrobium tianjinense</name>
    <dbReference type="NCBI Taxonomy" id="1195761"/>
    <lineage>
        <taxon>Bacteria</taxon>
        <taxon>Bacillati</taxon>
        <taxon>Actinomycetota</taxon>
        <taxon>Actinomycetes</taxon>
        <taxon>Micrococcales</taxon>
        <taxon>Ornithinimicrobiaceae</taxon>
        <taxon>Ornithinimicrobium</taxon>
    </lineage>
</organism>
<accession>A0A917BMT3</accession>
<dbReference type="InterPro" id="IPR037185">
    <property type="entry name" value="EmrE-like"/>
</dbReference>
<feature type="domain" description="EamA" evidence="8">
    <location>
        <begin position="187"/>
        <end position="321"/>
    </location>
</feature>
<dbReference type="Pfam" id="PF00892">
    <property type="entry name" value="EamA"/>
    <property type="match status" value="2"/>
</dbReference>
<feature type="transmembrane region" description="Helical" evidence="7">
    <location>
        <begin position="162"/>
        <end position="179"/>
    </location>
</feature>
<dbReference type="SUPFAM" id="SSF103481">
    <property type="entry name" value="Multidrug resistance efflux transporter EmrE"/>
    <property type="match status" value="2"/>
</dbReference>
<reference evidence="9" key="1">
    <citation type="journal article" date="2014" name="Int. J. Syst. Evol. Microbiol.">
        <title>Complete genome sequence of Corynebacterium casei LMG S-19264T (=DSM 44701T), isolated from a smear-ripened cheese.</title>
        <authorList>
            <consortium name="US DOE Joint Genome Institute (JGI-PGF)"/>
            <person name="Walter F."/>
            <person name="Albersmeier A."/>
            <person name="Kalinowski J."/>
            <person name="Ruckert C."/>
        </authorList>
    </citation>
    <scope>NUCLEOTIDE SEQUENCE</scope>
    <source>
        <strain evidence="9">CGMCC 1.12160</strain>
    </source>
</reference>
<dbReference type="InterPro" id="IPR051258">
    <property type="entry name" value="Diverse_Substrate_Transporter"/>
</dbReference>
<evidence type="ECO:0000256" key="6">
    <source>
        <dbReference type="ARBA" id="ARBA00023136"/>
    </source>
</evidence>
<feature type="transmembrane region" description="Helical" evidence="7">
    <location>
        <begin position="27"/>
        <end position="45"/>
    </location>
</feature>
<sequence length="330" mass="33974">MTPRSEPSARHTPSADEGTALRTRANLLLVLTAAIWGLGFVAQRLGADHMGAMSYNAARFALGAASLLPLVWWFARQGRRAPLVVPEPPAGEVYDERPPSPGQGRSSLLPGLAAGAVLFSAAGLQQLGLETTTAGKAAFITGLYIVLVPVLGLAIGHRAAPAVWVGLGLAVPGLYLLSMTDELTIATGDLLVLAGAAFWALHILVIDHFVRTVDALRLSAVQFAACALLSAGVALVVEERPFSGLGPAAGAVLYAGLLSVGVAYTLQVVAQRHAKPSHAALLLSLEAVFGALGGWLLLDEVVSGRMLLGCALVMTGIVVSLRGADTSGSD</sequence>
<gene>
    <name evidence="9" type="ORF">GCM10011366_17250</name>
</gene>
<reference evidence="9" key="2">
    <citation type="submission" date="2020-09" db="EMBL/GenBank/DDBJ databases">
        <authorList>
            <person name="Sun Q."/>
            <person name="Zhou Y."/>
        </authorList>
    </citation>
    <scope>NUCLEOTIDE SEQUENCE</scope>
    <source>
        <strain evidence="9">CGMCC 1.12160</strain>
    </source>
</reference>
<evidence type="ECO:0000256" key="5">
    <source>
        <dbReference type="ARBA" id="ARBA00022989"/>
    </source>
</evidence>
<feature type="transmembrane region" description="Helical" evidence="7">
    <location>
        <begin position="57"/>
        <end position="75"/>
    </location>
</feature>
<protein>
    <submittedName>
        <fullName evidence="9">Transporter</fullName>
    </submittedName>
</protein>
<dbReference type="PANTHER" id="PTHR42920:SF5">
    <property type="entry name" value="EAMA DOMAIN-CONTAINING PROTEIN"/>
    <property type="match status" value="1"/>
</dbReference>
<keyword evidence="10" id="KW-1185">Reference proteome</keyword>
<dbReference type="Proteomes" id="UP000605670">
    <property type="component" value="Unassembled WGS sequence"/>
</dbReference>
<dbReference type="AlphaFoldDB" id="A0A917BMT3"/>
<feature type="transmembrane region" description="Helical" evidence="7">
    <location>
        <begin position="107"/>
        <end position="125"/>
    </location>
</feature>
<evidence type="ECO:0000313" key="9">
    <source>
        <dbReference type="EMBL" id="GGF49914.1"/>
    </source>
</evidence>
<feature type="transmembrane region" description="Helical" evidence="7">
    <location>
        <begin position="278"/>
        <end position="298"/>
    </location>
</feature>
<feature type="transmembrane region" description="Helical" evidence="7">
    <location>
        <begin position="218"/>
        <end position="236"/>
    </location>
</feature>
<evidence type="ECO:0000256" key="4">
    <source>
        <dbReference type="ARBA" id="ARBA00022692"/>
    </source>
</evidence>
<feature type="domain" description="EamA" evidence="8">
    <location>
        <begin position="25"/>
        <end position="178"/>
    </location>
</feature>
<dbReference type="Gene3D" id="1.10.3730.20">
    <property type="match status" value="1"/>
</dbReference>
<keyword evidence="4 7" id="KW-0812">Transmembrane</keyword>
<evidence type="ECO:0000256" key="3">
    <source>
        <dbReference type="ARBA" id="ARBA00022475"/>
    </source>
</evidence>
<evidence type="ECO:0000256" key="7">
    <source>
        <dbReference type="SAM" id="Phobius"/>
    </source>
</evidence>
<comment type="caution">
    <text evidence="9">The sequence shown here is derived from an EMBL/GenBank/DDBJ whole genome shotgun (WGS) entry which is preliminary data.</text>
</comment>
<feature type="transmembrane region" description="Helical" evidence="7">
    <location>
        <begin position="185"/>
        <end position="206"/>
    </location>
</feature>
<dbReference type="PANTHER" id="PTHR42920">
    <property type="entry name" value="OS03G0707200 PROTEIN-RELATED"/>
    <property type="match status" value="1"/>
</dbReference>
<proteinExistence type="inferred from homology"/>
<dbReference type="RefSeq" id="WP_229735103.1">
    <property type="nucleotide sequence ID" value="NZ_BAABKH010000001.1"/>
</dbReference>
<feature type="transmembrane region" description="Helical" evidence="7">
    <location>
        <begin position="304"/>
        <end position="324"/>
    </location>
</feature>
<dbReference type="InterPro" id="IPR000620">
    <property type="entry name" value="EamA_dom"/>
</dbReference>